<dbReference type="GO" id="GO:0008865">
    <property type="term" value="F:fructokinase activity"/>
    <property type="evidence" value="ECO:0007669"/>
    <property type="project" value="TreeGrafter"/>
</dbReference>
<dbReference type="UniPathway" id="UPA00109">
    <property type="reaction ID" value="UER00180"/>
</dbReference>
<dbReference type="Gene3D" id="3.30.420.40">
    <property type="match status" value="1"/>
</dbReference>
<dbReference type="GO" id="GO:0006096">
    <property type="term" value="P:glycolytic process"/>
    <property type="evidence" value="ECO:0007669"/>
    <property type="project" value="UniProtKB-UniPathway"/>
</dbReference>
<dbReference type="RefSeq" id="WP_162664080.1">
    <property type="nucleotide sequence ID" value="NZ_CP048020.1"/>
</dbReference>
<dbReference type="EMBL" id="CP048020">
    <property type="protein sequence ID" value="QHX43773.1"/>
    <property type="molecule type" value="Genomic_DNA"/>
</dbReference>
<keyword evidence="8" id="KW-0324">Glycolysis</keyword>
<keyword evidence="5" id="KW-0547">Nucleotide-binding</keyword>
<evidence type="ECO:0000256" key="2">
    <source>
        <dbReference type="ARBA" id="ARBA00005007"/>
    </source>
</evidence>
<evidence type="ECO:0000259" key="11">
    <source>
        <dbReference type="Pfam" id="PF03727"/>
    </source>
</evidence>
<protein>
    <submittedName>
        <fullName evidence="12">Hexokinase</fullName>
    </submittedName>
</protein>
<dbReference type="GO" id="GO:0001678">
    <property type="term" value="P:intracellular glucose homeostasis"/>
    <property type="evidence" value="ECO:0007669"/>
    <property type="project" value="InterPro"/>
</dbReference>
<evidence type="ECO:0000256" key="7">
    <source>
        <dbReference type="ARBA" id="ARBA00022840"/>
    </source>
</evidence>
<evidence type="ECO:0000259" key="10">
    <source>
        <dbReference type="Pfam" id="PF00349"/>
    </source>
</evidence>
<keyword evidence="4" id="KW-0808">Transferase</keyword>
<keyword evidence="7" id="KW-0067">ATP-binding</keyword>
<dbReference type="Pfam" id="PF03727">
    <property type="entry name" value="Hexokinase_2"/>
    <property type="match status" value="1"/>
</dbReference>
<dbReference type="InterPro" id="IPR022672">
    <property type="entry name" value="Hexokinase_N"/>
</dbReference>
<reference evidence="12 13" key="1">
    <citation type="submission" date="2020-01" db="EMBL/GenBank/DDBJ databases">
        <title>Complete genome sequence of a human oral phylogroup 1 Treponema sp. strain ATCC 700766, originally isolated from periodontitis dental plaque.</title>
        <authorList>
            <person name="Chan Y."/>
            <person name="Huo Y.-B."/>
            <person name="Yu X.-L."/>
            <person name="Zeng H."/>
            <person name="Leung W.-K."/>
            <person name="Watt R.M."/>
        </authorList>
    </citation>
    <scope>NUCLEOTIDE SEQUENCE [LARGE SCALE GENOMIC DNA]</scope>
    <source>
        <strain evidence="12 13">OMZ 804</strain>
    </source>
</reference>
<feature type="domain" description="Hexokinase C-terminal" evidence="11">
    <location>
        <begin position="215"/>
        <end position="443"/>
    </location>
</feature>
<dbReference type="PANTHER" id="PTHR19443">
    <property type="entry name" value="HEXOKINASE"/>
    <property type="match status" value="1"/>
</dbReference>
<dbReference type="InterPro" id="IPR043129">
    <property type="entry name" value="ATPase_NBD"/>
</dbReference>
<gene>
    <name evidence="12" type="ORF">GWP43_10340</name>
</gene>
<sequence>MDIRHSVAAFFGRHNFDAEGPTVNTVIDTLLYDMEEGLKRDPSIPVGTGPALDMIPTWFMPPQQPPKNTSVIVIDAGGTNFRSCLVTFDENSVPSISQLERKPMPATDREYSKAEFFDTIASYLDHLKNAADSIAFCFSYAMKITPAGDGEVLQFSKEIKAPEVIGSLVGQNLEAALMQRGWNKLKRIVLLNDTVAALLAGASTAVGGKKYDSYVGFILGTGMNAAYIEYQNIPKIASNSAGTVALPAQIVVCESGKSNKQPRSDFDEAFAKKTDQPQMFWFEKMCSGAYLGSVASVMIRAAAADNLFSAGVKKAFASIADLPLIDVNRFLQAPYSDQTPLGQLLTGGTEEDREVLYRILDALIMRTARLAAGNIAAAVIKTGKGKNPALPVCILAEGTTFLKTYRLHDAVIAHLYRALTQKRGIYFDVVSLEHAITFGTAIAGTI</sequence>
<dbReference type="GO" id="GO:0004340">
    <property type="term" value="F:glucokinase activity"/>
    <property type="evidence" value="ECO:0007669"/>
    <property type="project" value="TreeGrafter"/>
</dbReference>
<feature type="domain" description="Hexokinase N-terminal" evidence="10">
    <location>
        <begin position="15"/>
        <end position="202"/>
    </location>
</feature>
<dbReference type="GO" id="GO:0005524">
    <property type="term" value="F:ATP binding"/>
    <property type="evidence" value="ECO:0007669"/>
    <property type="project" value="UniProtKB-KW"/>
</dbReference>
<dbReference type="InterPro" id="IPR001312">
    <property type="entry name" value="Hexokinase"/>
</dbReference>
<comment type="pathway">
    <text evidence="1">Carbohydrate degradation.</text>
</comment>
<organism evidence="12 13">
    <name type="scientific">Treponema vincentii</name>
    <dbReference type="NCBI Taxonomy" id="69710"/>
    <lineage>
        <taxon>Bacteria</taxon>
        <taxon>Pseudomonadati</taxon>
        <taxon>Spirochaetota</taxon>
        <taxon>Spirochaetia</taxon>
        <taxon>Spirochaetales</taxon>
        <taxon>Treponemataceae</taxon>
        <taxon>Treponema</taxon>
    </lineage>
</organism>
<comment type="pathway">
    <text evidence="2">Carbohydrate metabolism.</text>
</comment>
<dbReference type="KEGG" id="trz:GWP43_10340"/>
<evidence type="ECO:0000256" key="9">
    <source>
        <dbReference type="ARBA" id="ARBA00047905"/>
    </source>
</evidence>
<dbReference type="PANTHER" id="PTHR19443:SF16">
    <property type="entry name" value="HEXOKINASE TYPE 1-RELATED"/>
    <property type="match status" value="1"/>
</dbReference>
<evidence type="ECO:0000256" key="3">
    <source>
        <dbReference type="ARBA" id="ARBA00009225"/>
    </source>
</evidence>
<dbReference type="GO" id="GO:0005536">
    <property type="term" value="F:D-glucose binding"/>
    <property type="evidence" value="ECO:0007669"/>
    <property type="project" value="InterPro"/>
</dbReference>
<comment type="similarity">
    <text evidence="3">Belongs to the hexokinase family.</text>
</comment>
<evidence type="ECO:0000256" key="8">
    <source>
        <dbReference type="ARBA" id="ARBA00023152"/>
    </source>
</evidence>
<dbReference type="SUPFAM" id="SSF53067">
    <property type="entry name" value="Actin-like ATPase domain"/>
    <property type="match status" value="2"/>
</dbReference>
<accession>A0A6P1Y3U7</accession>
<evidence type="ECO:0000256" key="5">
    <source>
        <dbReference type="ARBA" id="ARBA00022741"/>
    </source>
</evidence>
<evidence type="ECO:0000256" key="6">
    <source>
        <dbReference type="ARBA" id="ARBA00022777"/>
    </source>
</evidence>
<evidence type="ECO:0000313" key="13">
    <source>
        <dbReference type="Proteomes" id="UP000464374"/>
    </source>
</evidence>
<proteinExistence type="inferred from homology"/>
<dbReference type="GO" id="GO:0006006">
    <property type="term" value="P:glucose metabolic process"/>
    <property type="evidence" value="ECO:0007669"/>
    <property type="project" value="TreeGrafter"/>
</dbReference>
<dbReference type="PROSITE" id="PS51748">
    <property type="entry name" value="HEXOKINASE_2"/>
    <property type="match status" value="1"/>
</dbReference>
<comment type="catalytic activity">
    <reaction evidence="9">
        <text>D-fructose + ATP = D-fructose 6-phosphate + ADP + H(+)</text>
        <dbReference type="Rhea" id="RHEA:16125"/>
        <dbReference type="ChEBI" id="CHEBI:15378"/>
        <dbReference type="ChEBI" id="CHEBI:30616"/>
        <dbReference type="ChEBI" id="CHEBI:37721"/>
        <dbReference type="ChEBI" id="CHEBI:61527"/>
        <dbReference type="ChEBI" id="CHEBI:456216"/>
        <dbReference type="EC" id="2.7.1.1"/>
    </reaction>
    <physiologicalReaction direction="left-to-right" evidence="9">
        <dbReference type="Rhea" id="RHEA:16126"/>
    </physiologicalReaction>
</comment>
<evidence type="ECO:0000256" key="4">
    <source>
        <dbReference type="ARBA" id="ARBA00022679"/>
    </source>
</evidence>
<dbReference type="Pfam" id="PF00349">
    <property type="entry name" value="Hexokinase_1"/>
    <property type="match status" value="1"/>
</dbReference>
<dbReference type="PRINTS" id="PR00475">
    <property type="entry name" value="HEXOKINASE"/>
</dbReference>
<keyword evidence="6 12" id="KW-0418">Kinase</keyword>
<name>A0A6P1Y3U7_9SPIR</name>
<dbReference type="AlphaFoldDB" id="A0A6P1Y3U7"/>
<dbReference type="Proteomes" id="UP000464374">
    <property type="component" value="Chromosome"/>
</dbReference>
<evidence type="ECO:0000256" key="1">
    <source>
        <dbReference type="ARBA" id="ARBA00004921"/>
    </source>
</evidence>
<dbReference type="Gene3D" id="3.40.367.20">
    <property type="match status" value="1"/>
</dbReference>
<evidence type="ECO:0000313" key="12">
    <source>
        <dbReference type="EMBL" id="QHX43773.1"/>
    </source>
</evidence>
<dbReference type="InterPro" id="IPR022673">
    <property type="entry name" value="Hexokinase_C"/>
</dbReference>
<dbReference type="CDD" id="cd24000">
    <property type="entry name" value="ASKHA_NBD_HK"/>
    <property type="match status" value="1"/>
</dbReference>